<comment type="caution">
    <text evidence="1">The sequence shown here is derived from an EMBL/GenBank/DDBJ whole genome shotgun (WGS) entry which is preliminary data.</text>
</comment>
<dbReference type="AlphaFoldDB" id="A0A6L5TDH5"/>
<dbReference type="EMBL" id="WKQE01000002">
    <property type="protein sequence ID" value="MSC79715.1"/>
    <property type="molecule type" value="Genomic_DNA"/>
</dbReference>
<evidence type="ECO:0000313" key="2">
    <source>
        <dbReference type="Proteomes" id="UP000477010"/>
    </source>
</evidence>
<evidence type="ECO:0000313" key="1">
    <source>
        <dbReference type="EMBL" id="MSC79715.1"/>
    </source>
</evidence>
<protein>
    <recommendedName>
        <fullName evidence="3">Phage tail protein I</fullName>
    </recommendedName>
</protein>
<organism evidence="1 2">
    <name type="scientific">Faecalibacterium prausnitzii</name>
    <dbReference type="NCBI Taxonomy" id="853"/>
    <lineage>
        <taxon>Bacteria</taxon>
        <taxon>Bacillati</taxon>
        <taxon>Bacillota</taxon>
        <taxon>Clostridia</taxon>
        <taxon>Eubacteriales</taxon>
        <taxon>Oscillospiraceae</taxon>
        <taxon>Faecalibacterium</taxon>
    </lineage>
</organism>
<evidence type="ECO:0008006" key="3">
    <source>
        <dbReference type="Google" id="ProtNLM"/>
    </source>
</evidence>
<sequence length="219" mass="24950">MWCTEDWKMTDLRNAKLTDLLPKSVADQQWVKSISDAWHELAILILDFTDNAKIYTGIDHASDELLDILAVQFRAPRYRQDYDIETKRRLVKASLPYYMTVGTKAAVEDMMRDLYGDATVREWFEYDGTPGCFRIKIKAEGPIDIEEMLDILSHVKRASAHLDMLQLSTEEMHKLFFGFASVTVGKWSGVTADGESVFSWLVDADENALLDADGNILTD</sequence>
<gene>
    <name evidence="1" type="ORF">GKD85_02570</name>
</gene>
<dbReference type="InterPro" id="IPR006521">
    <property type="entry name" value="Tail_protein_I"/>
</dbReference>
<dbReference type="Pfam" id="PF09684">
    <property type="entry name" value="Tail_P2_I"/>
    <property type="match status" value="1"/>
</dbReference>
<name>A0A6L5TDH5_9FIRM</name>
<accession>A0A6L5TDH5</accession>
<dbReference type="Proteomes" id="UP000477010">
    <property type="component" value="Unassembled WGS sequence"/>
</dbReference>
<reference evidence="1 2" key="1">
    <citation type="journal article" date="2019" name="Nat. Med.">
        <title>A library of human gut bacterial isolates paired with longitudinal multiomics data enables mechanistic microbiome research.</title>
        <authorList>
            <person name="Poyet M."/>
            <person name="Groussin M."/>
            <person name="Gibbons S.M."/>
            <person name="Avila-Pacheco J."/>
            <person name="Jiang X."/>
            <person name="Kearney S.M."/>
            <person name="Perrotta A.R."/>
            <person name="Berdy B."/>
            <person name="Zhao S."/>
            <person name="Lieberman T.D."/>
            <person name="Swanson P.K."/>
            <person name="Smith M."/>
            <person name="Roesemann S."/>
            <person name="Alexander J.E."/>
            <person name="Rich S.A."/>
            <person name="Livny J."/>
            <person name="Vlamakis H."/>
            <person name="Clish C."/>
            <person name="Bullock K."/>
            <person name="Deik A."/>
            <person name="Scott J."/>
            <person name="Pierce K.A."/>
            <person name="Xavier R.J."/>
            <person name="Alm E.J."/>
        </authorList>
    </citation>
    <scope>NUCLEOTIDE SEQUENCE [LARGE SCALE GENOMIC DNA]</scope>
    <source>
        <strain evidence="1 2">BIOML-B9</strain>
    </source>
</reference>
<proteinExistence type="predicted"/>